<dbReference type="GO" id="GO:0004316">
    <property type="term" value="F:3-oxoacyl-[acyl-carrier-protein] reductase (NADPH) activity"/>
    <property type="evidence" value="ECO:0007669"/>
    <property type="project" value="UniProtKB-EC"/>
</dbReference>
<dbReference type="RefSeq" id="WP_090609765.1">
    <property type="nucleotide sequence ID" value="NZ_CTEE01000002.1"/>
</dbReference>
<keyword evidence="3" id="KW-0964">Secreted</keyword>
<sequence>MTAAMPAPLEIAGTGRLAGRTAIVTGAAGAGIGQAVARRFAAEGANVVVTDAHASRPVAVAKEIEDTFGVETIGMTVDVREPEHIAAMVQAAMDRWGRIDVLHNNVGINKLAPIWEMDDETWDFVVDVCLKAAFRTMRAVLPAMMDQGSGAIVNMASVAGYIGSKVGEAAYCAAKAGVMGLTRAAAAELGPKGIRVNAIAPGLIWNPFLDRIYPPGELQKLVEPAALGRAGQPEEVAALSLFLASDESRYITGEVHTISGGMYYKA</sequence>
<dbReference type="EMBL" id="CTEE01000002">
    <property type="protein sequence ID" value="CQD23941.1"/>
    <property type="molecule type" value="Genomic_DNA"/>
</dbReference>
<accession>A0A0E3WE69</accession>
<dbReference type="InterPro" id="IPR036291">
    <property type="entry name" value="NAD(P)-bd_dom_sf"/>
</dbReference>
<dbReference type="GO" id="GO:0032787">
    <property type="term" value="P:monocarboxylic acid metabolic process"/>
    <property type="evidence" value="ECO:0007669"/>
    <property type="project" value="UniProtKB-ARBA"/>
</dbReference>
<dbReference type="PROSITE" id="PS00061">
    <property type="entry name" value="ADH_SHORT"/>
    <property type="match status" value="1"/>
</dbReference>
<keyword evidence="4" id="KW-0560">Oxidoreductase</keyword>
<dbReference type="PANTHER" id="PTHR42879">
    <property type="entry name" value="3-OXOACYL-(ACYL-CARRIER-PROTEIN) REDUCTASE"/>
    <property type="match status" value="1"/>
</dbReference>
<comment type="similarity">
    <text evidence="2">Belongs to the short-chain dehydrogenases/reductases (SDR) family.</text>
</comment>
<dbReference type="SUPFAM" id="SSF51735">
    <property type="entry name" value="NAD(P)-binding Rossmann-fold domains"/>
    <property type="match status" value="1"/>
</dbReference>
<evidence type="ECO:0000256" key="3">
    <source>
        <dbReference type="ARBA" id="ARBA00022512"/>
    </source>
</evidence>
<dbReference type="InterPro" id="IPR050259">
    <property type="entry name" value="SDR"/>
</dbReference>
<dbReference type="Proteomes" id="UP000199251">
    <property type="component" value="Unassembled WGS sequence"/>
</dbReference>
<evidence type="ECO:0000256" key="1">
    <source>
        <dbReference type="ARBA" id="ARBA00004191"/>
    </source>
</evidence>
<evidence type="ECO:0000259" key="7">
    <source>
        <dbReference type="SMART" id="SM00822"/>
    </source>
</evidence>
<organism evidence="8 9">
    <name type="scientific">Mycobacterium lentiflavum</name>
    <dbReference type="NCBI Taxonomy" id="141349"/>
    <lineage>
        <taxon>Bacteria</taxon>
        <taxon>Bacillati</taxon>
        <taxon>Actinomycetota</taxon>
        <taxon>Actinomycetes</taxon>
        <taxon>Mycobacteriales</taxon>
        <taxon>Mycobacteriaceae</taxon>
        <taxon>Mycobacterium</taxon>
        <taxon>Mycobacterium simiae complex</taxon>
    </lineage>
</organism>
<name>A0A0E3WE69_MYCLN</name>
<dbReference type="STRING" id="141349.BN1232_05953"/>
<gene>
    <name evidence="8" type="ORF">BN1232_05953</name>
</gene>
<proteinExistence type="inferred from homology"/>
<comment type="subcellular location">
    <subcellularLocation>
        <location evidence="1">Secreted</location>
        <location evidence="1">Cell wall</location>
    </subcellularLocation>
</comment>
<dbReference type="PRINTS" id="PR00080">
    <property type="entry name" value="SDRFAMILY"/>
</dbReference>
<dbReference type="InterPro" id="IPR020904">
    <property type="entry name" value="Sc_DH/Rdtase_CS"/>
</dbReference>
<keyword evidence="3" id="KW-0134">Cell wall</keyword>
<dbReference type="NCBIfam" id="NF005559">
    <property type="entry name" value="PRK07231.1"/>
    <property type="match status" value="1"/>
</dbReference>
<dbReference type="Pfam" id="PF13561">
    <property type="entry name" value="adh_short_C2"/>
    <property type="match status" value="1"/>
</dbReference>
<evidence type="ECO:0000313" key="9">
    <source>
        <dbReference type="Proteomes" id="UP000199251"/>
    </source>
</evidence>
<protein>
    <recommendedName>
        <fullName evidence="5">3-oxoacyl-[acyl-carrier-protein] reductase MabA</fullName>
    </recommendedName>
</protein>
<feature type="domain" description="Ketoreductase" evidence="7">
    <location>
        <begin position="20"/>
        <end position="202"/>
    </location>
</feature>
<dbReference type="FunFam" id="3.40.50.720:FF:000084">
    <property type="entry name" value="Short-chain dehydrogenase reductase"/>
    <property type="match status" value="1"/>
</dbReference>
<evidence type="ECO:0000256" key="6">
    <source>
        <dbReference type="ARBA" id="ARBA00047400"/>
    </source>
</evidence>
<dbReference type="Gene3D" id="3.40.50.720">
    <property type="entry name" value="NAD(P)-binding Rossmann-like Domain"/>
    <property type="match status" value="1"/>
</dbReference>
<dbReference type="SMART" id="SM00822">
    <property type="entry name" value="PKS_KR"/>
    <property type="match status" value="1"/>
</dbReference>
<evidence type="ECO:0000256" key="2">
    <source>
        <dbReference type="ARBA" id="ARBA00006484"/>
    </source>
</evidence>
<evidence type="ECO:0000256" key="4">
    <source>
        <dbReference type="ARBA" id="ARBA00023002"/>
    </source>
</evidence>
<dbReference type="PRINTS" id="PR00081">
    <property type="entry name" value="GDHRDH"/>
</dbReference>
<dbReference type="NCBIfam" id="NF009466">
    <property type="entry name" value="PRK12826.1-2"/>
    <property type="match status" value="1"/>
</dbReference>
<dbReference type="OrthoDB" id="9809287at2"/>
<dbReference type="InterPro" id="IPR057326">
    <property type="entry name" value="KR_dom"/>
</dbReference>
<dbReference type="PANTHER" id="PTHR42879:SF2">
    <property type="entry name" value="3-OXOACYL-[ACYL-CARRIER-PROTEIN] REDUCTASE FABG"/>
    <property type="match status" value="1"/>
</dbReference>
<evidence type="ECO:0000313" key="8">
    <source>
        <dbReference type="EMBL" id="CQD23941.1"/>
    </source>
</evidence>
<dbReference type="AlphaFoldDB" id="A0A0E3WE69"/>
<dbReference type="InterPro" id="IPR002347">
    <property type="entry name" value="SDR_fam"/>
</dbReference>
<evidence type="ECO:0000256" key="5">
    <source>
        <dbReference type="ARBA" id="ARBA00040781"/>
    </source>
</evidence>
<reference evidence="8 9" key="1">
    <citation type="submission" date="2015-03" db="EMBL/GenBank/DDBJ databases">
        <authorList>
            <person name="Urmite Genomes"/>
        </authorList>
    </citation>
    <scope>NUCLEOTIDE SEQUENCE [LARGE SCALE GENOMIC DNA]</scope>
    <source>
        <strain evidence="8 9">CSUR P1491</strain>
    </source>
</reference>
<comment type="catalytic activity">
    <reaction evidence="6">
        <text>a (3R)-hydroxyacyl-[ACP] + NADP(+) = a 3-oxoacyl-[ACP] + NADPH + H(+)</text>
        <dbReference type="Rhea" id="RHEA:17397"/>
        <dbReference type="Rhea" id="RHEA-COMP:9916"/>
        <dbReference type="Rhea" id="RHEA-COMP:9945"/>
        <dbReference type="ChEBI" id="CHEBI:15378"/>
        <dbReference type="ChEBI" id="CHEBI:57783"/>
        <dbReference type="ChEBI" id="CHEBI:58349"/>
        <dbReference type="ChEBI" id="CHEBI:78776"/>
        <dbReference type="ChEBI" id="CHEBI:78827"/>
        <dbReference type="EC" id="1.1.1.100"/>
    </reaction>
    <physiologicalReaction direction="right-to-left" evidence="6">
        <dbReference type="Rhea" id="RHEA:17399"/>
    </physiologicalReaction>
</comment>